<dbReference type="OrthoDB" id="192832at2759"/>
<dbReference type="Gene3D" id="2.60.120.200">
    <property type="match status" value="1"/>
</dbReference>
<feature type="signal peptide" evidence="2">
    <location>
        <begin position="1"/>
        <end position="27"/>
    </location>
</feature>
<dbReference type="Proteomes" id="UP000256328">
    <property type="component" value="Unassembled WGS sequence"/>
</dbReference>
<feature type="chain" id="PRO_5017670085" description="GH16 domain-containing protein" evidence="2">
    <location>
        <begin position="28"/>
        <end position="1101"/>
    </location>
</feature>
<feature type="region of interest" description="Disordered" evidence="1">
    <location>
        <begin position="527"/>
        <end position="601"/>
    </location>
</feature>
<feature type="region of interest" description="Disordered" evidence="1">
    <location>
        <begin position="446"/>
        <end position="510"/>
    </location>
</feature>
<dbReference type="InterPro" id="IPR013320">
    <property type="entry name" value="ConA-like_dom_sf"/>
</dbReference>
<dbReference type="Pfam" id="PF26113">
    <property type="entry name" value="GH16_XgeA"/>
    <property type="match status" value="1"/>
</dbReference>
<feature type="compositionally biased region" description="Low complexity" evidence="1">
    <location>
        <begin position="565"/>
        <end position="574"/>
    </location>
</feature>
<feature type="region of interest" description="Disordered" evidence="1">
    <location>
        <begin position="805"/>
        <end position="825"/>
    </location>
</feature>
<dbReference type="EMBL" id="PDLN01000008">
    <property type="protein sequence ID" value="RDW78329.1"/>
    <property type="molecule type" value="Genomic_DNA"/>
</dbReference>
<keyword evidence="2" id="KW-0732">Signal</keyword>
<accession>A0A3D8RW80</accession>
<evidence type="ECO:0008006" key="5">
    <source>
        <dbReference type="Google" id="ProtNLM"/>
    </source>
</evidence>
<proteinExistence type="predicted"/>
<evidence type="ECO:0000313" key="3">
    <source>
        <dbReference type="EMBL" id="RDW78329.1"/>
    </source>
</evidence>
<evidence type="ECO:0000256" key="2">
    <source>
        <dbReference type="SAM" id="SignalP"/>
    </source>
</evidence>
<feature type="compositionally biased region" description="Gly residues" evidence="1">
    <location>
        <begin position="1020"/>
        <end position="1034"/>
    </location>
</feature>
<dbReference type="AlphaFoldDB" id="A0A3D8RW80"/>
<evidence type="ECO:0000256" key="1">
    <source>
        <dbReference type="SAM" id="MobiDB-lite"/>
    </source>
</evidence>
<evidence type="ECO:0000313" key="4">
    <source>
        <dbReference type="Proteomes" id="UP000256328"/>
    </source>
</evidence>
<keyword evidence="4" id="KW-1185">Reference proteome</keyword>
<protein>
    <recommendedName>
        <fullName evidence="5">GH16 domain-containing protein</fullName>
    </recommendedName>
</protein>
<feature type="compositionally biased region" description="Polar residues" evidence="1">
    <location>
        <begin position="529"/>
        <end position="557"/>
    </location>
</feature>
<sequence>MLASLLFLRSGAASLVVLSLFLARSHALSPYTQKFAYSGTDFFNEFDFIIGPDPDKGYANYVSNVTGLQRHYVLPAADQQSYNQFSFDRSASTSSTVGRDSIRIQSKQSFTHGLLIADIITMPYGCGTWPKYGTMGSTSNDGAINIIQGINSQTNNIYSVETKGSCSVNPTSSDESGQLLNSACDVTGGCTIQDAYDTSYGAGLSNSPPGSSGGPGGYYATEWTKDKVQMWFFPHDGSLGPPPSDIDMDSPDPTSWGMPHAIFQPSSCTLDDELKNHKIVFDTSFCGVNGAAGVDDNTWKADSTCSTQANTCQDYVMNVGTAYKKLSWQVASLKLFQVPVASPSSSVAITSSTTAAAANSTAQSSAAQISAPFSNVSATASDPSFISQPTATQSSTIISNFSTSLSSMVQSTAIRFSTTQTAQVASNSTMLSSPSVQSSASVTSVSVNSSGVQPSPAAQSTDSVSRSSGLSSSTIASQSVNAAQSSSSLSNSSSQSTTMPPGFQSSGTAQSSGIISASAAISSLRASSNVSPSNTTNLSSVTSGASTQLPEAQSSASLPRETGLSSYSSTSQSSNTVPTPAPSDTGAGGSAISSQPPSETLITSASAPASGVLVAPSTLPSDFATSAGVYREIGCYADPHSNGGPLFSPSEITFTRNSTAATSVHACLSACGTENYLYAGYELGFCFCSNEINSAPQVPCGIGFSRKRQNIQTVVVYALVVPASSSTTSETASAPAPTSSADLSGSLTHSSVISMSSLGSILGSSSTFGTPLIPGQSTNINSNLDLSTLASSTVSAFNTLIFSSVGSGSKSSTSSSPVESGLSSSVPMTTSTVYAVTEYTITSCAATVTDCPARMGQVTTETIALYTTVCPVAEATPTPPPANMISTIYTTKIYTITSCAPSVTNCPARIGLTTTEIIPISTITYPIKPAYTTVIYATYIDVCPTGLTTVTTTTTLTLPSTPAHPVTIPMVTTEKVATFGDQSVTVTCTVPAPDSSEQAGLPVPNATKIVSVLPGSLPAGGSGSSGASGMGSGSILGSSPGSDSSPSNDQSTSGDLTRLPAIQPTTTEPTTPMYTGGTSPSKGMNLVMIGALTLAGVLIAL</sequence>
<gene>
    <name evidence="3" type="ORF">BP5796_06181</name>
</gene>
<feature type="compositionally biased region" description="Low complexity" evidence="1">
    <location>
        <begin position="460"/>
        <end position="496"/>
    </location>
</feature>
<dbReference type="SUPFAM" id="SSF49899">
    <property type="entry name" value="Concanavalin A-like lectins/glucanases"/>
    <property type="match status" value="1"/>
</dbReference>
<name>A0A3D8RW80_9HELO</name>
<feature type="compositionally biased region" description="Low complexity" evidence="1">
    <location>
        <begin position="1064"/>
        <end position="1078"/>
    </location>
</feature>
<reference evidence="3 4" key="1">
    <citation type="journal article" date="2018" name="IMA Fungus">
        <title>IMA Genome-F 9: Draft genome sequence of Annulohypoxylon stygium, Aspergillus mulundensis, Berkeleyomyces basicola (syn. Thielaviopsis basicola), Ceratocystis smalleyi, two Cercospora beticola strains, Coleophoma cylindrospora, Fusarium fracticaudum, Phialophora cf. hyalina, and Morchella septimelata.</title>
        <authorList>
            <person name="Wingfield B.D."/>
            <person name="Bills G.F."/>
            <person name="Dong Y."/>
            <person name="Huang W."/>
            <person name="Nel W.J."/>
            <person name="Swalarsk-Parry B.S."/>
            <person name="Vaghefi N."/>
            <person name="Wilken P.M."/>
            <person name="An Z."/>
            <person name="de Beer Z.W."/>
            <person name="De Vos L."/>
            <person name="Chen L."/>
            <person name="Duong T.A."/>
            <person name="Gao Y."/>
            <person name="Hammerbacher A."/>
            <person name="Kikkert J.R."/>
            <person name="Li Y."/>
            <person name="Li H."/>
            <person name="Li K."/>
            <person name="Li Q."/>
            <person name="Liu X."/>
            <person name="Ma X."/>
            <person name="Naidoo K."/>
            <person name="Pethybridge S.J."/>
            <person name="Sun J."/>
            <person name="Steenkamp E.T."/>
            <person name="van der Nest M.A."/>
            <person name="van Wyk S."/>
            <person name="Wingfield M.J."/>
            <person name="Xiong C."/>
            <person name="Yue Q."/>
            <person name="Zhang X."/>
        </authorList>
    </citation>
    <scope>NUCLEOTIDE SEQUENCE [LARGE SCALE GENOMIC DNA]</scope>
    <source>
        <strain evidence="3 4">BP5796</strain>
    </source>
</reference>
<feature type="compositionally biased region" description="Low complexity" evidence="1">
    <location>
        <begin position="1035"/>
        <end position="1055"/>
    </location>
</feature>
<feature type="compositionally biased region" description="Polar residues" evidence="1">
    <location>
        <begin position="591"/>
        <end position="601"/>
    </location>
</feature>
<feature type="region of interest" description="Disordered" evidence="1">
    <location>
        <begin position="1020"/>
        <end position="1081"/>
    </location>
</feature>
<comment type="caution">
    <text evidence="3">The sequence shown here is derived from an EMBL/GenBank/DDBJ whole genome shotgun (WGS) entry which is preliminary data.</text>
</comment>
<organism evidence="3 4">
    <name type="scientific">Coleophoma crateriformis</name>
    <dbReference type="NCBI Taxonomy" id="565419"/>
    <lineage>
        <taxon>Eukaryota</taxon>
        <taxon>Fungi</taxon>
        <taxon>Dikarya</taxon>
        <taxon>Ascomycota</taxon>
        <taxon>Pezizomycotina</taxon>
        <taxon>Leotiomycetes</taxon>
        <taxon>Helotiales</taxon>
        <taxon>Dermateaceae</taxon>
        <taxon>Coleophoma</taxon>
    </lineage>
</organism>